<sequence length="299" mass="32433">MRTIASMSEYTIPTEAPKTGWDMHCHTVFSDGTETPTELVRLSREKGLHGVAICDHDTTAGWQEAEQAARTIGQPLIRGTEITAHDHGVSVHMLAYLYDPHAQHIRELFEATRQGRLERTKRMVALMSKDLPISWDDVMAQVRQGKRTTIGRPHIADALVAAGVYQNRSEAFAGAVSSSSPYYLPTPSPTASQVVEAIKAAGGVTVIAHAADPGRNTHVLSDEAIKALADQGLDGLEVWHRGNPEAARQRLLGLARQFHLLVTGGSDWHGAGKPNELGEYVTDDETVAQIAERGSIAVI</sequence>
<dbReference type="PANTHER" id="PTHR42924">
    <property type="entry name" value="EXONUCLEASE"/>
    <property type="match status" value="1"/>
</dbReference>
<dbReference type="GO" id="GO:0004534">
    <property type="term" value="F:5'-3' RNA exonuclease activity"/>
    <property type="evidence" value="ECO:0007669"/>
    <property type="project" value="TreeGrafter"/>
</dbReference>
<dbReference type="CDD" id="cd07438">
    <property type="entry name" value="PHP_HisPPase_AMP"/>
    <property type="match status" value="1"/>
</dbReference>
<dbReference type="PANTHER" id="PTHR42924:SF3">
    <property type="entry name" value="POLYMERASE_HISTIDINOL PHOSPHATASE N-TERMINAL DOMAIN-CONTAINING PROTEIN"/>
    <property type="match status" value="1"/>
</dbReference>
<organism evidence="2 3">
    <name type="scientific">Bifidobacterium dolichotidis</name>
    <dbReference type="NCBI Taxonomy" id="2306976"/>
    <lineage>
        <taxon>Bacteria</taxon>
        <taxon>Bacillati</taxon>
        <taxon>Actinomycetota</taxon>
        <taxon>Actinomycetes</taxon>
        <taxon>Bifidobacteriales</taxon>
        <taxon>Bifidobacteriaceae</taxon>
        <taxon>Bifidobacterium</taxon>
    </lineage>
</organism>
<gene>
    <name evidence="2" type="ORF">D2E26_0203</name>
</gene>
<accession>A0A430FS00</accession>
<protein>
    <submittedName>
        <fullName evidence="2">Phosphatase</fullName>
    </submittedName>
</protein>
<name>A0A430FS00_9BIFI</name>
<dbReference type="EMBL" id="QXGM01000001">
    <property type="protein sequence ID" value="RSX55640.1"/>
    <property type="molecule type" value="Genomic_DNA"/>
</dbReference>
<dbReference type="InterPro" id="IPR003141">
    <property type="entry name" value="Pol/His_phosphatase_N"/>
</dbReference>
<evidence type="ECO:0000259" key="1">
    <source>
        <dbReference type="SMART" id="SM00481"/>
    </source>
</evidence>
<dbReference type="InterPro" id="IPR004013">
    <property type="entry name" value="PHP_dom"/>
</dbReference>
<keyword evidence="3" id="KW-1185">Reference proteome</keyword>
<evidence type="ECO:0000313" key="2">
    <source>
        <dbReference type="EMBL" id="RSX55640.1"/>
    </source>
</evidence>
<dbReference type="AlphaFoldDB" id="A0A430FS00"/>
<proteinExistence type="predicted"/>
<dbReference type="SUPFAM" id="SSF89550">
    <property type="entry name" value="PHP domain-like"/>
    <property type="match status" value="1"/>
</dbReference>
<dbReference type="GO" id="GO:0035312">
    <property type="term" value="F:5'-3' DNA exonuclease activity"/>
    <property type="evidence" value="ECO:0007669"/>
    <property type="project" value="TreeGrafter"/>
</dbReference>
<dbReference type="Gene3D" id="1.10.150.650">
    <property type="match status" value="1"/>
</dbReference>
<dbReference type="Gene3D" id="3.20.20.140">
    <property type="entry name" value="Metal-dependent hydrolases"/>
    <property type="match status" value="1"/>
</dbReference>
<reference evidence="2 3" key="1">
    <citation type="submission" date="2018-09" db="EMBL/GenBank/DDBJ databases">
        <title>Characterization of the phylogenetic diversity of five novel species belonging to the genus Bifidobacterium.</title>
        <authorList>
            <person name="Lugli G.A."/>
            <person name="Duranti S."/>
            <person name="Milani C."/>
        </authorList>
    </citation>
    <scope>NUCLEOTIDE SEQUENCE [LARGE SCALE GENOMIC DNA]</scope>
    <source>
        <strain evidence="2 3">2036B</strain>
    </source>
</reference>
<evidence type="ECO:0000313" key="3">
    <source>
        <dbReference type="Proteomes" id="UP000287609"/>
    </source>
</evidence>
<dbReference type="InterPro" id="IPR052018">
    <property type="entry name" value="PHP_domain"/>
</dbReference>
<dbReference type="Pfam" id="PF02811">
    <property type="entry name" value="PHP"/>
    <property type="match status" value="1"/>
</dbReference>
<comment type="caution">
    <text evidence="2">The sequence shown here is derived from an EMBL/GenBank/DDBJ whole genome shotgun (WGS) entry which is preliminary data.</text>
</comment>
<feature type="domain" description="Polymerase/histidinol phosphatase N-terminal" evidence="1">
    <location>
        <begin position="21"/>
        <end position="86"/>
    </location>
</feature>
<dbReference type="InterPro" id="IPR016195">
    <property type="entry name" value="Pol/histidinol_Pase-like"/>
</dbReference>
<dbReference type="Proteomes" id="UP000287609">
    <property type="component" value="Unassembled WGS sequence"/>
</dbReference>
<dbReference type="SMART" id="SM00481">
    <property type="entry name" value="POLIIIAc"/>
    <property type="match status" value="1"/>
</dbReference>